<feature type="non-terminal residue" evidence="1">
    <location>
        <position position="224"/>
    </location>
</feature>
<organism evidence="1">
    <name type="scientific">marine sediment metagenome</name>
    <dbReference type="NCBI Taxonomy" id="412755"/>
    <lineage>
        <taxon>unclassified sequences</taxon>
        <taxon>metagenomes</taxon>
        <taxon>ecological metagenomes</taxon>
    </lineage>
</organism>
<reference evidence="1" key="1">
    <citation type="journal article" date="2014" name="Front. Microbiol.">
        <title>High frequency of phylogenetically diverse reductive dehalogenase-homologous genes in deep subseafloor sedimentary metagenomes.</title>
        <authorList>
            <person name="Kawai M."/>
            <person name="Futagami T."/>
            <person name="Toyoda A."/>
            <person name="Takaki Y."/>
            <person name="Nishi S."/>
            <person name="Hori S."/>
            <person name="Arai W."/>
            <person name="Tsubouchi T."/>
            <person name="Morono Y."/>
            <person name="Uchiyama I."/>
            <person name="Ito T."/>
            <person name="Fujiyama A."/>
            <person name="Inagaki F."/>
            <person name="Takami H."/>
        </authorList>
    </citation>
    <scope>NUCLEOTIDE SEQUENCE</scope>
    <source>
        <strain evidence="1">Expedition CK06-06</strain>
    </source>
</reference>
<name>X0YB00_9ZZZZ</name>
<gene>
    <name evidence="1" type="ORF">S01H1_79604</name>
</gene>
<sequence>DQMKNEGESIFFLVRDVIVELNRLASIMQTLNLTSVKPPIKQKKIGGGKPSKHEDLTGMGTVTVMEPGEDVIPIDFGDAQRSADLAYRMFDTAIKEGSLSSADLGLIGSPPASGIRAIIAGENKDQILHPRLEAKGLINTQLAEMFTKQVILIGGSVELGVPGHKRSFDVGKLEGEYETTYKYTAKSPVTDAGLYSLAAAAGNSLSKKYKRENIYQLDDPDGEE</sequence>
<protein>
    <submittedName>
        <fullName evidence="1">Uncharacterized protein</fullName>
    </submittedName>
</protein>
<accession>X0YB00</accession>
<evidence type="ECO:0000313" key="1">
    <source>
        <dbReference type="EMBL" id="GAG52989.1"/>
    </source>
</evidence>
<proteinExistence type="predicted"/>
<dbReference type="AlphaFoldDB" id="X0YB00"/>
<dbReference type="EMBL" id="BARS01053679">
    <property type="protein sequence ID" value="GAG52989.1"/>
    <property type="molecule type" value="Genomic_DNA"/>
</dbReference>
<feature type="non-terminal residue" evidence="1">
    <location>
        <position position="1"/>
    </location>
</feature>
<comment type="caution">
    <text evidence="1">The sequence shown here is derived from an EMBL/GenBank/DDBJ whole genome shotgun (WGS) entry which is preliminary data.</text>
</comment>